<protein>
    <recommendedName>
        <fullName evidence="5">DUF2690 domain-containing protein</fullName>
    </recommendedName>
</protein>
<name>A0A1C4VBY3_9ACTN</name>
<feature type="region of interest" description="Disordered" evidence="1">
    <location>
        <begin position="156"/>
        <end position="179"/>
    </location>
</feature>
<feature type="chain" id="PRO_5008705814" description="DUF2690 domain-containing protein" evidence="2">
    <location>
        <begin position="34"/>
        <end position="179"/>
    </location>
</feature>
<proteinExistence type="predicted"/>
<organism evidence="3 4">
    <name type="scientific">Micromonospora haikouensis</name>
    <dbReference type="NCBI Taxonomy" id="686309"/>
    <lineage>
        <taxon>Bacteria</taxon>
        <taxon>Bacillati</taxon>
        <taxon>Actinomycetota</taxon>
        <taxon>Actinomycetes</taxon>
        <taxon>Micromonosporales</taxon>
        <taxon>Micromonosporaceae</taxon>
        <taxon>Micromonospora</taxon>
    </lineage>
</organism>
<evidence type="ECO:0008006" key="5">
    <source>
        <dbReference type="Google" id="ProtNLM"/>
    </source>
</evidence>
<keyword evidence="2" id="KW-0732">Signal</keyword>
<feature type="signal peptide" evidence="2">
    <location>
        <begin position="1"/>
        <end position="33"/>
    </location>
</feature>
<sequence length="179" mass="19472">MGRARPRSVLTALLAALLLTLATTVVVARPAQAAPDCSGWDCNGNWPGEWGCRDDQVKVREIDMGSLDVDGRATIYRSRGCGATWGEFVFQRDPGDFTYLNLQLWWQPQYGGKGGILRHGSGAHFTLVAGTTKTYRTVMASWDYSVKICYSDSYPTSQDVDPDPESTGAGATGGCSNWH</sequence>
<dbReference type="EMBL" id="FMCW01000008">
    <property type="protein sequence ID" value="SCE81406.1"/>
    <property type="molecule type" value="Genomic_DNA"/>
</dbReference>
<evidence type="ECO:0000313" key="4">
    <source>
        <dbReference type="Proteomes" id="UP000199375"/>
    </source>
</evidence>
<reference evidence="3 4" key="1">
    <citation type="submission" date="2016-06" db="EMBL/GenBank/DDBJ databases">
        <authorList>
            <person name="Kjaerup R.B."/>
            <person name="Dalgaard T.S."/>
            <person name="Juul-Madsen H.R."/>
        </authorList>
    </citation>
    <scope>NUCLEOTIDE SEQUENCE [LARGE SCALE GENOMIC DNA]</scope>
    <source>
        <strain evidence="3 4">DSM 45626</strain>
    </source>
</reference>
<gene>
    <name evidence="3" type="ORF">GA0070558_10833</name>
</gene>
<evidence type="ECO:0000313" key="3">
    <source>
        <dbReference type="EMBL" id="SCE81406.1"/>
    </source>
</evidence>
<dbReference type="AlphaFoldDB" id="A0A1C4VBY3"/>
<evidence type="ECO:0000256" key="1">
    <source>
        <dbReference type="SAM" id="MobiDB-lite"/>
    </source>
</evidence>
<dbReference type="Proteomes" id="UP000199375">
    <property type="component" value="Unassembled WGS sequence"/>
</dbReference>
<accession>A0A1C4VBY3</accession>
<evidence type="ECO:0000256" key="2">
    <source>
        <dbReference type="SAM" id="SignalP"/>
    </source>
</evidence>